<accession>A0A3B0TN06</accession>
<dbReference type="GO" id="GO:0034040">
    <property type="term" value="F:ATPase-coupled lipid transmembrane transporter activity"/>
    <property type="evidence" value="ECO:0007669"/>
    <property type="project" value="TreeGrafter"/>
</dbReference>
<proteinExistence type="predicted"/>
<evidence type="ECO:0000313" key="2">
    <source>
        <dbReference type="EMBL" id="VAW13589.1"/>
    </source>
</evidence>
<evidence type="ECO:0000259" key="1">
    <source>
        <dbReference type="Pfam" id="PF00005"/>
    </source>
</evidence>
<dbReference type="InterPro" id="IPR039421">
    <property type="entry name" value="Type_1_exporter"/>
</dbReference>
<keyword evidence="2" id="KW-0547">Nucleotide-binding</keyword>
<feature type="non-terminal residue" evidence="2">
    <location>
        <position position="1"/>
    </location>
</feature>
<dbReference type="PANTHER" id="PTHR24221">
    <property type="entry name" value="ATP-BINDING CASSETTE SUB-FAMILY B"/>
    <property type="match status" value="1"/>
</dbReference>
<dbReference type="GO" id="GO:0005524">
    <property type="term" value="F:ATP binding"/>
    <property type="evidence" value="ECO:0007669"/>
    <property type="project" value="UniProtKB-KW"/>
</dbReference>
<reference evidence="2" key="1">
    <citation type="submission" date="2018-06" db="EMBL/GenBank/DDBJ databases">
        <authorList>
            <person name="Zhirakovskaya E."/>
        </authorList>
    </citation>
    <scope>NUCLEOTIDE SEQUENCE</scope>
</reference>
<gene>
    <name evidence="2" type="ORF">MNBD_ALPHA11-349</name>
</gene>
<feature type="domain" description="ABC transporter" evidence="1">
    <location>
        <begin position="15"/>
        <end position="77"/>
    </location>
</feature>
<name>A0A3B0TN06_9ZZZZ</name>
<keyword evidence="2" id="KW-0067">ATP-binding</keyword>
<dbReference type="Pfam" id="PF00005">
    <property type="entry name" value="ABC_tran"/>
    <property type="match status" value="1"/>
</dbReference>
<dbReference type="PANTHER" id="PTHR24221:SF654">
    <property type="entry name" value="ATP-BINDING CASSETTE SUB-FAMILY B MEMBER 6"/>
    <property type="match status" value="1"/>
</dbReference>
<dbReference type="InterPro" id="IPR003439">
    <property type="entry name" value="ABC_transporter-like_ATP-bd"/>
</dbReference>
<organism evidence="2">
    <name type="scientific">hydrothermal vent metagenome</name>
    <dbReference type="NCBI Taxonomy" id="652676"/>
    <lineage>
        <taxon>unclassified sequences</taxon>
        <taxon>metagenomes</taxon>
        <taxon>ecological metagenomes</taxon>
    </lineage>
</organism>
<dbReference type="Gene3D" id="3.40.50.300">
    <property type="entry name" value="P-loop containing nucleotide triphosphate hydrolases"/>
    <property type="match status" value="1"/>
</dbReference>
<dbReference type="GO" id="GO:0016887">
    <property type="term" value="F:ATP hydrolysis activity"/>
    <property type="evidence" value="ECO:0007669"/>
    <property type="project" value="InterPro"/>
</dbReference>
<dbReference type="InterPro" id="IPR027417">
    <property type="entry name" value="P-loop_NTPase"/>
</dbReference>
<dbReference type="EMBL" id="UOEQ01000016">
    <property type="protein sequence ID" value="VAW13589.1"/>
    <property type="molecule type" value="Genomic_DNA"/>
</dbReference>
<dbReference type="SUPFAM" id="SSF52540">
    <property type="entry name" value="P-loop containing nucleoside triphosphate hydrolases"/>
    <property type="match status" value="1"/>
</dbReference>
<protein>
    <submittedName>
        <fullName evidence="2">Efflux ABC transporter, permease/ATP-binding protein mlr7818</fullName>
    </submittedName>
</protein>
<dbReference type="AlphaFoldDB" id="A0A3B0TN06"/>
<sequence length="121" mass="13260">NDTIKSNIILGRSFDEIQMRKAAKKAAILDFIDQLPDGFETKVGERGLKLSGGERQRIAISRALYADPKILFLDEASAALDVATQADIMASLRQLSQNITIIAITHRSSFIGESDNVIKLS</sequence>